<name>A0ABQ4VFL1_9MYCO</name>
<dbReference type="CDD" id="cd04301">
    <property type="entry name" value="NAT_SF"/>
    <property type="match status" value="1"/>
</dbReference>
<dbReference type="Pfam" id="PF00583">
    <property type="entry name" value="Acetyltransf_1"/>
    <property type="match status" value="1"/>
</dbReference>
<dbReference type="Gene3D" id="3.40.630.30">
    <property type="match status" value="1"/>
</dbReference>
<dbReference type="Proteomes" id="UP001060504">
    <property type="component" value="Unassembled WGS sequence"/>
</dbReference>
<dbReference type="EMBL" id="BPRH01002834">
    <property type="protein sequence ID" value="GJF18761.1"/>
    <property type="molecule type" value="Genomic_DNA"/>
</dbReference>
<dbReference type="SUPFAM" id="SSF55729">
    <property type="entry name" value="Acyl-CoA N-acyltransferases (Nat)"/>
    <property type="match status" value="1"/>
</dbReference>
<accession>A0ABQ4VFL1</accession>
<evidence type="ECO:0000259" key="1">
    <source>
        <dbReference type="Pfam" id="PF00583"/>
    </source>
</evidence>
<organism evidence="2 3">
    <name type="scientific">Mycolicibacterium cyprinidarum</name>
    <dbReference type="NCBI Taxonomy" id="2860311"/>
    <lineage>
        <taxon>Bacteria</taxon>
        <taxon>Bacillati</taxon>
        <taxon>Actinomycetota</taxon>
        <taxon>Actinomycetes</taxon>
        <taxon>Mycobacteriales</taxon>
        <taxon>Mycobacteriaceae</taxon>
        <taxon>Mycolicibacterium</taxon>
    </lineage>
</organism>
<proteinExistence type="predicted"/>
<reference evidence="2 3" key="1">
    <citation type="submission" date="2021-08" db="EMBL/GenBank/DDBJ databases">
        <title>Draft genome sequence of Mycolicibacterium sp. NGTWS1702 strain.</title>
        <authorList>
            <person name="Matsumoto M."/>
            <person name="Tang B.C.C."/>
            <person name="Machida Y."/>
            <person name="Matoyama H."/>
            <person name="Kishihara T."/>
            <person name="Sato S."/>
            <person name="Kondo I."/>
            <person name="Sano M."/>
            <person name="Kato G."/>
        </authorList>
    </citation>
    <scope>NUCLEOTIDE SEQUENCE [LARGE SCALE GENOMIC DNA]</scope>
    <source>
        <strain evidence="2 3">NGTWSNA01</strain>
    </source>
</reference>
<sequence>MDVSDEQMLTWESQASQYAERGEPGIRYERHTVGDWPIDCLLYRGPSGFLFGILNHFPVDCPPYEKAGNINFWVRPDRRRRGIGTKLILEARRRWEIRGAGQRFTAAGLEHFTKIRNEYPHLDLDREQPTDGEDAG</sequence>
<protein>
    <recommendedName>
        <fullName evidence="1">N-acetyltransferase domain-containing protein</fullName>
    </recommendedName>
</protein>
<keyword evidence="3" id="KW-1185">Reference proteome</keyword>
<evidence type="ECO:0000313" key="3">
    <source>
        <dbReference type="Proteomes" id="UP001060504"/>
    </source>
</evidence>
<feature type="domain" description="N-acetyltransferase" evidence="1">
    <location>
        <begin position="59"/>
        <end position="103"/>
    </location>
</feature>
<dbReference type="InterPro" id="IPR016181">
    <property type="entry name" value="Acyl_CoA_acyltransferase"/>
</dbReference>
<evidence type="ECO:0000313" key="2">
    <source>
        <dbReference type="EMBL" id="GJF18761.1"/>
    </source>
</evidence>
<comment type="caution">
    <text evidence="2">The sequence shown here is derived from an EMBL/GenBank/DDBJ whole genome shotgun (WGS) entry which is preliminary data.</text>
</comment>
<gene>
    <name evidence="2" type="ORF">NGTWS1702_27120</name>
</gene>
<dbReference type="InterPro" id="IPR000182">
    <property type="entry name" value="GNAT_dom"/>
</dbReference>